<feature type="domain" description="NACHT" evidence="4">
    <location>
        <begin position="354"/>
        <end position="580"/>
    </location>
</feature>
<sequence>MSSEHSPKASAEPRPSKLAAVVNKASKLFQKKAKSLVKATGSSAVSRDGESGNDADSAAESEASVHAATGSPPKAKIFWPRDLLARDFEDARLLTFGYQSNPAHSTQNNLYTLSKSLLARLASERESCALKLAQDSSGAEADFQVIRSSTKGVIFFATPHAGSDLADWGELVRRIAGIFKVTNLPLLAALNAQSDDGQLEKLKDDFTKMLGPSHEGGLWVQNFRETKPLLAAPLNPAARLVCPSEPYDFINLIVDDADHRTICKFGGSDDPTYKDFKQALRKFLKVIAEEPVTDLNRQSDQITLKECLRDLRTTDPRHDKMRIMLTKGGLLVDAYRWILDNPDFRRWRHDEESRLLWIKGDPGKGKTMLLCGIIDELSSTTKLEDPRASALLSYFFCQATDSSINNANAVLRGLIYLLIDQQSSLTEHVQKKYNHAGKPLFEDKNAWVALSEVLKNILHDPGLKVAYLVIDALDECETGLPQLLDFIISNSTASSRIKWILSSRNRRDIEERLELAGQKVRLSLELDAESVSAAVEIYIQEKVRQLSKQKGYDKETRDAVKAHLSSNADGTFLWVALVCQKLEKVRSTRTLATLRALPPGLDSLYGQMMEQIDKMEDSDDVDLCKQILSIVTTVYRPITLKELTSFINPPYNISDAVRWLEEMIGLCGSFLTLRERTVYFVHQSAKDFLLTMVSDKTFLSRMKEANYTIFSRSLKAVSRTLQRDIYRLRAPGFPIDKVMLPDQGPLATVRYSCIYWVGHLCDSDKTRQDNDLQDSGAVHIFLKEKYLYWLEALSLLRSMSEGIIAMQNLEKVLARAQTDRRLLVDLVRDARRFIMYHKRAIEKGPLQAYVSALVFSPAHSLIRGLFKEEEPKYITIKPAIGDKWSTCLQTLEGHSEWVWSVAFSHDSARLASASDDRTVKICDASSGECLQTLNIGKTLLNISIDTTGLYLYTDIGAITVDISTTLGMIPGVTDPQNPRYKGWGLSLDGAWITYDSDNLIWLPSEYRPSCSAVSKNTIGIGVGSGRVWICDLNVDNPYGSLEGYV</sequence>
<evidence type="ECO:0000313" key="6">
    <source>
        <dbReference type="Proteomes" id="UP000750711"/>
    </source>
</evidence>
<feature type="repeat" description="WD" evidence="2">
    <location>
        <begin position="891"/>
        <end position="932"/>
    </location>
</feature>
<feature type="region of interest" description="Disordered" evidence="3">
    <location>
        <begin position="36"/>
        <end position="71"/>
    </location>
</feature>
<dbReference type="PANTHER" id="PTHR10039">
    <property type="entry name" value="AMELOGENIN"/>
    <property type="match status" value="1"/>
</dbReference>
<dbReference type="InterPro" id="IPR001680">
    <property type="entry name" value="WD40_rpt"/>
</dbReference>
<evidence type="ECO:0000313" key="5">
    <source>
        <dbReference type="EMBL" id="KAH0559850.1"/>
    </source>
</evidence>
<dbReference type="EMBL" id="JAGHQM010000508">
    <property type="protein sequence ID" value="KAH0559850.1"/>
    <property type="molecule type" value="Genomic_DNA"/>
</dbReference>
<proteinExistence type="predicted"/>
<accession>A0A9P8LCI4</accession>
<dbReference type="PROSITE" id="PS50082">
    <property type="entry name" value="WD_REPEATS_2"/>
    <property type="match status" value="1"/>
</dbReference>
<dbReference type="Gene3D" id="3.40.50.300">
    <property type="entry name" value="P-loop containing nucleotide triphosphate hydrolases"/>
    <property type="match status" value="1"/>
</dbReference>
<dbReference type="Pfam" id="PF22939">
    <property type="entry name" value="WHD_GPIID"/>
    <property type="match status" value="1"/>
</dbReference>
<reference evidence="5" key="1">
    <citation type="submission" date="2021-03" db="EMBL/GenBank/DDBJ databases">
        <title>Comparative genomics and phylogenomic investigation of the class Geoglossomycetes provide insights into ecological specialization and systematics.</title>
        <authorList>
            <person name="Melie T."/>
            <person name="Pirro S."/>
            <person name="Miller A.N."/>
            <person name="Quandt A."/>
        </authorList>
    </citation>
    <scope>NUCLEOTIDE SEQUENCE</scope>
    <source>
        <strain evidence="5">CAQ_001_2017</strain>
    </source>
</reference>
<dbReference type="FunFam" id="3.40.50.300:FF:001638">
    <property type="entry name" value="NACHT and WD40 domain protein"/>
    <property type="match status" value="1"/>
</dbReference>
<dbReference type="InterPro" id="IPR054471">
    <property type="entry name" value="GPIID_WHD"/>
</dbReference>
<dbReference type="Pfam" id="PF00400">
    <property type="entry name" value="WD40"/>
    <property type="match status" value="1"/>
</dbReference>
<evidence type="ECO:0000256" key="2">
    <source>
        <dbReference type="PROSITE-ProRule" id="PRU00221"/>
    </source>
</evidence>
<comment type="caution">
    <text evidence="5">The sequence shown here is derived from an EMBL/GenBank/DDBJ whole genome shotgun (WGS) entry which is preliminary data.</text>
</comment>
<evidence type="ECO:0000256" key="3">
    <source>
        <dbReference type="SAM" id="MobiDB-lite"/>
    </source>
</evidence>
<keyword evidence="2" id="KW-0853">WD repeat</keyword>
<name>A0A9P8LCI4_9PEZI</name>
<protein>
    <recommendedName>
        <fullName evidence="4">NACHT domain-containing protein</fullName>
    </recommendedName>
</protein>
<gene>
    <name evidence="5" type="ORF">GP486_003636</name>
</gene>
<dbReference type="InterPro" id="IPR056884">
    <property type="entry name" value="NPHP3-like_N"/>
</dbReference>
<organism evidence="5 6">
    <name type="scientific">Trichoglossum hirsutum</name>
    <dbReference type="NCBI Taxonomy" id="265104"/>
    <lineage>
        <taxon>Eukaryota</taxon>
        <taxon>Fungi</taxon>
        <taxon>Dikarya</taxon>
        <taxon>Ascomycota</taxon>
        <taxon>Pezizomycotina</taxon>
        <taxon>Geoglossomycetes</taxon>
        <taxon>Geoglossales</taxon>
        <taxon>Geoglossaceae</taxon>
        <taxon>Trichoglossum</taxon>
    </lineage>
</organism>
<dbReference type="SMART" id="SM00320">
    <property type="entry name" value="WD40"/>
    <property type="match status" value="1"/>
</dbReference>
<keyword evidence="1" id="KW-0677">Repeat</keyword>
<dbReference type="InterPro" id="IPR007111">
    <property type="entry name" value="NACHT_NTPase"/>
</dbReference>
<dbReference type="Proteomes" id="UP000750711">
    <property type="component" value="Unassembled WGS sequence"/>
</dbReference>
<dbReference type="Pfam" id="PF24883">
    <property type="entry name" value="NPHP3_N"/>
    <property type="match status" value="1"/>
</dbReference>
<dbReference type="SUPFAM" id="SSF50978">
    <property type="entry name" value="WD40 repeat-like"/>
    <property type="match status" value="1"/>
</dbReference>
<dbReference type="Gene3D" id="2.130.10.10">
    <property type="entry name" value="YVTN repeat-like/Quinoprotein amine dehydrogenase"/>
    <property type="match status" value="1"/>
</dbReference>
<evidence type="ECO:0000256" key="1">
    <source>
        <dbReference type="ARBA" id="ARBA00022737"/>
    </source>
</evidence>
<dbReference type="InterPro" id="IPR027417">
    <property type="entry name" value="P-loop_NTPase"/>
</dbReference>
<dbReference type="PROSITE" id="PS50294">
    <property type="entry name" value="WD_REPEATS_REGION"/>
    <property type="match status" value="1"/>
</dbReference>
<dbReference type="InterPro" id="IPR036322">
    <property type="entry name" value="WD40_repeat_dom_sf"/>
</dbReference>
<dbReference type="AlphaFoldDB" id="A0A9P8LCI4"/>
<dbReference type="PANTHER" id="PTHR10039:SF14">
    <property type="entry name" value="NACHT DOMAIN-CONTAINING PROTEIN"/>
    <property type="match status" value="1"/>
</dbReference>
<dbReference type="InterPro" id="IPR015943">
    <property type="entry name" value="WD40/YVTN_repeat-like_dom_sf"/>
</dbReference>
<dbReference type="PROSITE" id="PS50837">
    <property type="entry name" value="NACHT"/>
    <property type="match status" value="1"/>
</dbReference>
<keyword evidence="6" id="KW-1185">Reference proteome</keyword>
<evidence type="ECO:0000259" key="4">
    <source>
        <dbReference type="PROSITE" id="PS50837"/>
    </source>
</evidence>
<dbReference type="SUPFAM" id="SSF52540">
    <property type="entry name" value="P-loop containing nucleoside triphosphate hydrolases"/>
    <property type="match status" value="1"/>
</dbReference>